<dbReference type="Proteomes" id="UP000244855">
    <property type="component" value="Unassembled WGS sequence"/>
</dbReference>
<organism evidence="2 3">
    <name type="scientific">Periconia macrospinosa</name>
    <dbReference type="NCBI Taxonomy" id="97972"/>
    <lineage>
        <taxon>Eukaryota</taxon>
        <taxon>Fungi</taxon>
        <taxon>Dikarya</taxon>
        <taxon>Ascomycota</taxon>
        <taxon>Pezizomycotina</taxon>
        <taxon>Dothideomycetes</taxon>
        <taxon>Pleosporomycetidae</taxon>
        <taxon>Pleosporales</taxon>
        <taxon>Massarineae</taxon>
        <taxon>Periconiaceae</taxon>
        <taxon>Periconia</taxon>
    </lineage>
</organism>
<protein>
    <submittedName>
        <fullName evidence="2">Uncharacterized protein</fullName>
    </submittedName>
</protein>
<accession>A0A2V1D6B9</accession>
<keyword evidence="3" id="KW-1185">Reference proteome</keyword>
<dbReference type="EMBL" id="KZ805579">
    <property type="protein sequence ID" value="PVH93585.1"/>
    <property type="molecule type" value="Genomic_DNA"/>
</dbReference>
<evidence type="ECO:0000256" key="1">
    <source>
        <dbReference type="SAM" id="MobiDB-lite"/>
    </source>
</evidence>
<dbReference type="AlphaFoldDB" id="A0A2V1D6B9"/>
<gene>
    <name evidence="2" type="ORF">DM02DRAFT_619182</name>
</gene>
<sequence length="152" mass="17679">MSASPTPLAMSESKAVLMTRLGLAGTEGEQIYKLLLEEASNGRDRLSKDPRNLTAYSKSQNPPAKPPYKWDELSETARHNEILLIVRNAGYRTQPYYAMGTYRRATEENWVAQWFLWHCFRYRDNRPRTDKSLACGETPTQYYDPIHNAYRR</sequence>
<name>A0A2V1D6B9_9PLEO</name>
<evidence type="ECO:0000313" key="2">
    <source>
        <dbReference type="EMBL" id="PVH93585.1"/>
    </source>
</evidence>
<proteinExistence type="predicted"/>
<reference evidence="2 3" key="1">
    <citation type="journal article" date="2018" name="Sci. Rep.">
        <title>Comparative genomics provides insights into the lifestyle and reveals functional heterogeneity of dark septate endophytic fungi.</title>
        <authorList>
            <person name="Knapp D.G."/>
            <person name="Nemeth J.B."/>
            <person name="Barry K."/>
            <person name="Hainaut M."/>
            <person name="Henrissat B."/>
            <person name="Johnson J."/>
            <person name="Kuo A."/>
            <person name="Lim J.H.P."/>
            <person name="Lipzen A."/>
            <person name="Nolan M."/>
            <person name="Ohm R.A."/>
            <person name="Tamas L."/>
            <person name="Grigoriev I.V."/>
            <person name="Spatafora J.W."/>
            <person name="Nagy L.G."/>
            <person name="Kovacs G.M."/>
        </authorList>
    </citation>
    <scope>NUCLEOTIDE SEQUENCE [LARGE SCALE GENOMIC DNA]</scope>
    <source>
        <strain evidence="2 3">DSE2036</strain>
    </source>
</reference>
<dbReference type="OrthoDB" id="4502478at2759"/>
<evidence type="ECO:0000313" key="3">
    <source>
        <dbReference type="Proteomes" id="UP000244855"/>
    </source>
</evidence>
<feature type="region of interest" description="Disordered" evidence="1">
    <location>
        <begin position="43"/>
        <end position="68"/>
    </location>
</feature>